<dbReference type="SUPFAM" id="SSF52540">
    <property type="entry name" value="P-loop containing nucleoside triphosphate hydrolases"/>
    <property type="match status" value="1"/>
</dbReference>
<dbReference type="Gene3D" id="3.40.50.300">
    <property type="entry name" value="P-loop containing nucleotide triphosphate hydrolases"/>
    <property type="match status" value="1"/>
</dbReference>
<feature type="domain" description="AAA+ ATPase" evidence="1">
    <location>
        <begin position="99"/>
        <end position="232"/>
    </location>
</feature>
<dbReference type="InterPro" id="IPR002611">
    <property type="entry name" value="IstB_ATP-bd"/>
</dbReference>
<dbReference type="Pfam" id="PF01695">
    <property type="entry name" value="IstB_IS21"/>
    <property type="match status" value="1"/>
</dbReference>
<dbReference type="GO" id="GO:0005524">
    <property type="term" value="F:ATP binding"/>
    <property type="evidence" value="ECO:0007669"/>
    <property type="project" value="InterPro"/>
</dbReference>
<dbReference type="InterPro" id="IPR003593">
    <property type="entry name" value="AAA+_ATPase"/>
</dbReference>
<reference evidence="2" key="1">
    <citation type="submission" date="2019-08" db="EMBL/GenBank/DDBJ databases">
        <authorList>
            <person name="Kucharzyk K."/>
            <person name="Murdoch R.W."/>
            <person name="Higgins S."/>
            <person name="Loffler F."/>
        </authorList>
    </citation>
    <scope>NUCLEOTIDE SEQUENCE</scope>
</reference>
<sequence length="247" mass="28752">MLNHETVNRLRYMKLTGMADSLKEQDDDSAFQEMGFYDRLGLMVDREFNKRQHSRLQRLVSRARFQNTTACVEDIRYDDDRRLDRGFIMELASCNYIPHARNVLVIGPTGAGKSFLAQALGQAACRHMLTTRYVQLPDLLDELKIAKRRDLEAFNRLRKQIVKFDLLIIDEWLLFPISEEDSEILLSIIDRRHNYKATIVASQYEPAEWLDQIPTAVVAEAITDRLASQAYRIIIRGSKSMRETIRK</sequence>
<proteinExistence type="predicted"/>
<name>A0A645A789_9ZZZZ</name>
<gene>
    <name evidence="2" type="ORF">SDC9_95654</name>
</gene>
<dbReference type="InterPro" id="IPR028350">
    <property type="entry name" value="DNAC/IstB-like"/>
</dbReference>
<dbReference type="PANTHER" id="PTHR30050:SF4">
    <property type="entry name" value="ATP-BINDING PROTEIN RV3427C IN INSERTION SEQUENCE-RELATED"/>
    <property type="match status" value="1"/>
</dbReference>
<dbReference type="CDD" id="cd00009">
    <property type="entry name" value="AAA"/>
    <property type="match status" value="1"/>
</dbReference>
<dbReference type="GO" id="GO:0006260">
    <property type="term" value="P:DNA replication"/>
    <property type="evidence" value="ECO:0007669"/>
    <property type="project" value="TreeGrafter"/>
</dbReference>
<evidence type="ECO:0000259" key="1">
    <source>
        <dbReference type="SMART" id="SM00382"/>
    </source>
</evidence>
<dbReference type="AlphaFoldDB" id="A0A645A789"/>
<dbReference type="PIRSF" id="PIRSF003073">
    <property type="entry name" value="DNAC_TnpB_IstB"/>
    <property type="match status" value="1"/>
</dbReference>
<organism evidence="2">
    <name type="scientific">bioreactor metagenome</name>
    <dbReference type="NCBI Taxonomy" id="1076179"/>
    <lineage>
        <taxon>unclassified sequences</taxon>
        <taxon>metagenomes</taxon>
        <taxon>ecological metagenomes</taxon>
    </lineage>
</organism>
<dbReference type="InterPro" id="IPR027417">
    <property type="entry name" value="P-loop_NTPase"/>
</dbReference>
<comment type="caution">
    <text evidence="2">The sequence shown here is derived from an EMBL/GenBank/DDBJ whole genome shotgun (WGS) entry which is preliminary data.</text>
</comment>
<evidence type="ECO:0000313" key="2">
    <source>
        <dbReference type="EMBL" id="MPM48927.1"/>
    </source>
</evidence>
<protein>
    <submittedName>
        <fullName evidence="2">IS21 family transposase ISSpu5</fullName>
    </submittedName>
</protein>
<dbReference type="PANTHER" id="PTHR30050">
    <property type="entry name" value="CHROMOSOMAL REPLICATION INITIATOR PROTEIN DNAA"/>
    <property type="match status" value="1"/>
</dbReference>
<dbReference type="SMART" id="SM00382">
    <property type="entry name" value="AAA"/>
    <property type="match status" value="1"/>
</dbReference>
<dbReference type="EMBL" id="VSSQ01012309">
    <property type="protein sequence ID" value="MPM48927.1"/>
    <property type="molecule type" value="Genomic_DNA"/>
</dbReference>
<accession>A0A645A789</accession>